<name>A0A1M5UTZ3_9CLOT</name>
<evidence type="ECO:0000313" key="2">
    <source>
        <dbReference type="Proteomes" id="UP000184526"/>
    </source>
</evidence>
<dbReference type="RefSeq" id="WP_143147664.1">
    <property type="nucleotide sequence ID" value="NZ_FQXP01000004.1"/>
</dbReference>
<reference evidence="1 2" key="1">
    <citation type="submission" date="2016-11" db="EMBL/GenBank/DDBJ databases">
        <authorList>
            <person name="Jaros S."/>
            <person name="Januszkiewicz K."/>
            <person name="Wedrychowicz H."/>
        </authorList>
    </citation>
    <scope>NUCLEOTIDE SEQUENCE [LARGE SCALE GENOMIC DNA]</scope>
    <source>
        <strain evidence="1 2">DSM 3089</strain>
    </source>
</reference>
<protein>
    <submittedName>
        <fullName evidence="1">Uncharacterized protein</fullName>
    </submittedName>
</protein>
<organism evidence="1 2">
    <name type="scientific">Clostridium collagenovorans DSM 3089</name>
    <dbReference type="NCBI Taxonomy" id="1121306"/>
    <lineage>
        <taxon>Bacteria</taxon>
        <taxon>Bacillati</taxon>
        <taxon>Bacillota</taxon>
        <taxon>Clostridia</taxon>
        <taxon>Eubacteriales</taxon>
        <taxon>Clostridiaceae</taxon>
        <taxon>Clostridium</taxon>
    </lineage>
</organism>
<dbReference type="Proteomes" id="UP000184526">
    <property type="component" value="Unassembled WGS sequence"/>
</dbReference>
<dbReference type="EMBL" id="FQXP01000004">
    <property type="protein sequence ID" value="SHH66441.1"/>
    <property type="molecule type" value="Genomic_DNA"/>
</dbReference>
<evidence type="ECO:0000313" key="1">
    <source>
        <dbReference type="EMBL" id="SHH66441.1"/>
    </source>
</evidence>
<proteinExistence type="predicted"/>
<accession>A0A1M5UTZ3</accession>
<gene>
    <name evidence="1" type="ORF">SAMN02745196_00938</name>
</gene>
<dbReference type="AlphaFoldDB" id="A0A1M5UTZ3"/>
<sequence>MTLTRRVITLHGYMIGELIDLQNETIKTLEESLLRRIKSIVIGDRDMLNDKIVIEYHEKNDIEYLNTKIHVKCFI</sequence>
<keyword evidence="2" id="KW-1185">Reference proteome</keyword>